<dbReference type="RefSeq" id="WP_246127408.1">
    <property type="nucleotide sequence ID" value="NZ_BIFH01000059.1"/>
</dbReference>
<organism evidence="1 2">
    <name type="scientific">Embleya hyalina</name>
    <dbReference type="NCBI Taxonomy" id="516124"/>
    <lineage>
        <taxon>Bacteria</taxon>
        <taxon>Bacillati</taxon>
        <taxon>Actinomycetota</taxon>
        <taxon>Actinomycetes</taxon>
        <taxon>Kitasatosporales</taxon>
        <taxon>Streptomycetaceae</taxon>
        <taxon>Embleya</taxon>
    </lineage>
</organism>
<sequence>MGVDTNAILAYGYDIGGGEPWRIREATGANGEIELDWYDPDSDGFIELCRERLMAGVGITARRPPRDETGFERERAAREALGVEFETYCSDGQPMYLLAAHAIIVARGDIKTIDLDALRAVPGREGWDAKLAAAVAALGITPTQDRPRWLLCSYWG</sequence>
<protein>
    <submittedName>
        <fullName evidence="1">Uncharacterized protein</fullName>
    </submittedName>
</protein>
<reference evidence="1 2" key="1">
    <citation type="submission" date="2018-12" db="EMBL/GenBank/DDBJ databases">
        <title>Draft genome sequence of Embleya hyalina NBRC 13850T.</title>
        <authorList>
            <person name="Komaki H."/>
            <person name="Hosoyama A."/>
            <person name="Kimura A."/>
            <person name="Ichikawa N."/>
            <person name="Tamura T."/>
        </authorList>
    </citation>
    <scope>NUCLEOTIDE SEQUENCE [LARGE SCALE GENOMIC DNA]</scope>
    <source>
        <strain evidence="1 2">NBRC 13850</strain>
    </source>
</reference>
<name>A0A401Z5V3_9ACTN</name>
<dbReference type="AlphaFoldDB" id="A0A401Z5V3"/>
<gene>
    <name evidence="1" type="ORF">EHYA_09975</name>
</gene>
<comment type="caution">
    <text evidence="1">The sequence shown here is derived from an EMBL/GenBank/DDBJ whole genome shotgun (WGS) entry which is preliminary data.</text>
</comment>
<proteinExistence type="predicted"/>
<accession>A0A401Z5V3</accession>
<dbReference type="Proteomes" id="UP000286931">
    <property type="component" value="Unassembled WGS sequence"/>
</dbReference>
<dbReference type="EMBL" id="BIFH01000059">
    <property type="protein sequence ID" value="GCE02198.1"/>
    <property type="molecule type" value="Genomic_DNA"/>
</dbReference>
<evidence type="ECO:0000313" key="1">
    <source>
        <dbReference type="EMBL" id="GCE02198.1"/>
    </source>
</evidence>
<keyword evidence="2" id="KW-1185">Reference proteome</keyword>
<evidence type="ECO:0000313" key="2">
    <source>
        <dbReference type="Proteomes" id="UP000286931"/>
    </source>
</evidence>